<feature type="region of interest" description="Disordered" evidence="12">
    <location>
        <begin position="1"/>
        <end position="20"/>
    </location>
</feature>
<dbReference type="NCBIfam" id="NF006830">
    <property type="entry name" value="PRK09355.1"/>
    <property type="match status" value="1"/>
</dbReference>
<name>A0A7W5CHP8_9MICO</name>
<evidence type="ECO:0000256" key="4">
    <source>
        <dbReference type="ARBA" id="ARBA00022679"/>
    </source>
</evidence>
<evidence type="ECO:0000313" key="13">
    <source>
        <dbReference type="EMBL" id="MBB3157866.1"/>
    </source>
</evidence>
<dbReference type="Gene3D" id="3.40.1190.20">
    <property type="match status" value="1"/>
</dbReference>
<sequence length="273" mass="26681">MVVRTSSSPSTSTPAGEADPAGALARLRAASPLTQCITNAVVTNFTANALLALGAAPAMCDIPGEAGMFAGIAGGVLVNLGTPTAEQRDAAREAVSAPTPWVLDPVAVGALPIRTALAQELLAARPAIIRGNASEILALAGVGAGGRGVDATDAADDALDAARALAARTGGAVAVSGEIDLIVDAERTVRVPGGSALLTKVTGGGCALGAAMAAFAAVAEPFEAAIAASAVWAVASERAASGSRGPGSFAVAFLDELAAVHPEDLTGRAEVTR</sequence>
<dbReference type="EMBL" id="JACHXY010000001">
    <property type="protein sequence ID" value="MBB3157866.1"/>
    <property type="molecule type" value="Genomic_DNA"/>
</dbReference>
<comment type="similarity">
    <text evidence="11">Belongs to the Thz kinase family.</text>
</comment>
<evidence type="ECO:0000256" key="12">
    <source>
        <dbReference type="SAM" id="MobiDB-lite"/>
    </source>
</evidence>
<evidence type="ECO:0000256" key="1">
    <source>
        <dbReference type="ARBA" id="ARBA00001771"/>
    </source>
</evidence>
<dbReference type="GO" id="GO:0004417">
    <property type="term" value="F:hydroxyethylthiazole kinase activity"/>
    <property type="evidence" value="ECO:0007669"/>
    <property type="project" value="UniProtKB-UniRule"/>
</dbReference>
<comment type="caution">
    <text evidence="13">The sequence shown here is derived from an EMBL/GenBank/DDBJ whole genome shotgun (WGS) entry which is preliminary data.</text>
</comment>
<evidence type="ECO:0000256" key="3">
    <source>
        <dbReference type="ARBA" id="ARBA00004868"/>
    </source>
</evidence>
<dbReference type="InterPro" id="IPR029056">
    <property type="entry name" value="Ribokinase-like"/>
</dbReference>
<feature type="binding site" evidence="11">
    <location>
        <position position="130"/>
    </location>
    <ligand>
        <name>ATP</name>
        <dbReference type="ChEBI" id="CHEBI:30616"/>
    </ligand>
</feature>
<evidence type="ECO:0000256" key="6">
    <source>
        <dbReference type="ARBA" id="ARBA00022741"/>
    </source>
</evidence>
<dbReference type="EC" id="2.7.1.50" evidence="11"/>
<comment type="catalytic activity">
    <reaction evidence="1 11">
        <text>5-(2-hydroxyethyl)-4-methylthiazole + ATP = 4-methyl-5-(2-phosphooxyethyl)-thiazole + ADP + H(+)</text>
        <dbReference type="Rhea" id="RHEA:24212"/>
        <dbReference type="ChEBI" id="CHEBI:15378"/>
        <dbReference type="ChEBI" id="CHEBI:17957"/>
        <dbReference type="ChEBI" id="CHEBI:30616"/>
        <dbReference type="ChEBI" id="CHEBI:58296"/>
        <dbReference type="ChEBI" id="CHEBI:456216"/>
        <dbReference type="EC" id="2.7.1.50"/>
    </reaction>
</comment>
<keyword evidence="7 11" id="KW-0418">Kinase</keyword>
<protein>
    <recommendedName>
        <fullName evidence="11">Hydroxyethylthiazole kinase</fullName>
        <ecNumber evidence="11">2.7.1.50</ecNumber>
    </recommendedName>
    <alternativeName>
        <fullName evidence="11">4-methyl-5-beta-hydroxyethylthiazole kinase</fullName>
        <shortName evidence="11">TH kinase</shortName>
        <shortName evidence="11">Thz kinase</shortName>
    </alternativeName>
</protein>
<dbReference type="GO" id="GO:0009229">
    <property type="term" value="P:thiamine diphosphate biosynthetic process"/>
    <property type="evidence" value="ECO:0007669"/>
    <property type="project" value="UniProtKB-UniRule"/>
</dbReference>
<evidence type="ECO:0000256" key="10">
    <source>
        <dbReference type="ARBA" id="ARBA00022977"/>
    </source>
</evidence>
<evidence type="ECO:0000256" key="8">
    <source>
        <dbReference type="ARBA" id="ARBA00022840"/>
    </source>
</evidence>
<feature type="binding site" evidence="11">
    <location>
        <position position="176"/>
    </location>
    <ligand>
        <name>ATP</name>
        <dbReference type="ChEBI" id="CHEBI:30616"/>
    </ligand>
</feature>
<evidence type="ECO:0000256" key="9">
    <source>
        <dbReference type="ARBA" id="ARBA00022842"/>
    </source>
</evidence>
<dbReference type="Pfam" id="PF02110">
    <property type="entry name" value="HK"/>
    <property type="match status" value="1"/>
</dbReference>
<dbReference type="PRINTS" id="PR01099">
    <property type="entry name" value="HYETHTZKNASE"/>
</dbReference>
<dbReference type="GO" id="GO:0009228">
    <property type="term" value="P:thiamine biosynthetic process"/>
    <property type="evidence" value="ECO:0007669"/>
    <property type="project" value="UniProtKB-KW"/>
</dbReference>
<dbReference type="RefSeq" id="WP_183419242.1">
    <property type="nucleotide sequence ID" value="NZ_JACHXY010000001.1"/>
</dbReference>
<gene>
    <name evidence="11" type="primary">thiM</name>
    <name evidence="13" type="ORF">FHS07_001550</name>
</gene>
<keyword evidence="5 11" id="KW-0479">Metal-binding</keyword>
<comment type="cofactor">
    <cofactor evidence="2 11">
        <name>Mg(2+)</name>
        <dbReference type="ChEBI" id="CHEBI:18420"/>
    </cofactor>
</comment>
<dbReference type="GO" id="GO:0000287">
    <property type="term" value="F:magnesium ion binding"/>
    <property type="evidence" value="ECO:0007669"/>
    <property type="project" value="UniProtKB-UniRule"/>
</dbReference>
<keyword evidence="6 11" id="KW-0547">Nucleotide-binding</keyword>
<dbReference type="AlphaFoldDB" id="A0A7W5CHP8"/>
<organism evidence="13 14">
    <name type="scientific">Microbacterium proteolyticum</name>
    <dbReference type="NCBI Taxonomy" id="1572644"/>
    <lineage>
        <taxon>Bacteria</taxon>
        <taxon>Bacillati</taxon>
        <taxon>Actinomycetota</taxon>
        <taxon>Actinomycetes</taxon>
        <taxon>Micrococcales</taxon>
        <taxon>Microbacteriaceae</taxon>
        <taxon>Microbacterium</taxon>
    </lineage>
</organism>
<dbReference type="PIRSF" id="PIRSF000513">
    <property type="entry name" value="Thz_kinase"/>
    <property type="match status" value="1"/>
</dbReference>
<reference evidence="13 14" key="1">
    <citation type="submission" date="2020-08" db="EMBL/GenBank/DDBJ databases">
        <title>Genomic Encyclopedia of Type Strains, Phase III (KMG-III): the genomes of soil and plant-associated and newly described type strains.</title>
        <authorList>
            <person name="Whitman W."/>
        </authorList>
    </citation>
    <scope>NUCLEOTIDE SEQUENCE [LARGE SCALE GENOMIC DNA]</scope>
    <source>
        <strain evidence="13 14">CECT 8356</strain>
    </source>
</reference>
<keyword evidence="10 11" id="KW-0784">Thiamine biosynthesis</keyword>
<feature type="binding site" evidence="11">
    <location>
        <position position="59"/>
    </location>
    <ligand>
        <name>substrate</name>
    </ligand>
</feature>
<dbReference type="SUPFAM" id="SSF53613">
    <property type="entry name" value="Ribokinase-like"/>
    <property type="match status" value="1"/>
</dbReference>
<keyword evidence="4 11" id="KW-0808">Transferase</keyword>
<proteinExistence type="inferred from homology"/>
<keyword evidence="8 11" id="KW-0067">ATP-binding</keyword>
<evidence type="ECO:0000256" key="11">
    <source>
        <dbReference type="HAMAP-Rule" id="MF_00228"/>
    </source>
</evidence>
<evidence type="ECO:0000313" key="14">
    <source>
        <dbReference type="Proteomes" id="UP000543579"/>
    </source>
</evidence>
<feature type="compositionally biased region" description="Low complexity" evidence="12">
    <location>
        <begin position="1"/>
        <end position="14"/>
    </location>
</feature>
<accession>A0A7W5CHP8</accession>
<keyword evidence="9 11" id="KW-0460">Magnesium</keyword>
<dbReference type="Proteomes" id="UP000543579">
    <property type="component" value="Unassembled WGS sequence"/>
</dbReference>
<evidence type="ECO:0000256" key="7">
    <source>
        <dbReference type="ARBA" id="ARBA00022777"/>
    </source>
</evidence>
<comment type="function">
    <text evidence="11">Catalyzes the phosphorylation of the hydroxyl group of 4-methyl-5-beta-hydroxyethylthiazole (THZ).</text>
</comment>
<dbReference type="HAMAP" id="MF_00228">
    <property type="entry name" value="Thz_kinase"/>
    <property type="match status" value="1"/>
</dbReference>
<comment type="pathway">
    <text evidence="3 11">Cofactor biosynthesis; thiamine diphosphate biosynthesis; 4-methyl-5-(2-phosphoethyl)-thiazole from 5-(2-hydroxyethyl)-4-methylthiazole: step 1/1.</text>
</comment>
<dbReference type="GO" id="GO:0005524">
    <property type="term" value="F:ATP binding"/>
    <property type="evidence" value="ECO:0007669"/>
    <property type="project" value="UniProtKB-UniRule"/>
</dbReference>
<dbReference type="InterPro" id="IPR000417">
    <property type="entry name" value="Hyethyz_kinase"/>
</dbReference>
<feature type="binding site" evidence="11">
    <location>
        <position position="203"/>
    </location>
    <ligand>
        <name>substrate</name>
    </ligand>
</feature>
<dbReference type="UniPathway" id="UPA00060">
    <property type="reaction ID" value="UER00139"/>
</dbReference>
<evidence type="ECO:0000256" key="2">
    <source>
        <dbReference type="ARBA" id="ARBA00001946"/>
    </source>
</evidence>
<evidence type="ECO:0000256" key="5">
    <source>
        <dbReference type="ARBA" id="ARBA00022723"/>
    </source>
</evidence>